<comment type="caution">
    <text evidence="2">The sequence shown here is derived from an EMBL/GenBank/DDBJ whole genome shotgun (WGS) entry which is preliminary data.</text>
</comment>
<keyword evidence="3" id="KW-1185">Reference proteome</keyword>
<evidence type="ECO:0000313" key="2">
    <source>
        <dbReference type="EMBL" id="OLO03900.1"/>
    </source>
</evidence>
<feature type="region of interest" description="Disordered" evidence="1">
    <location>
        <begin position="1"/>
        <end position="28"/>
    </location>
</feature>
<gene>
    <name evidence="2" type="ORF">BTW07_11445</name>
</gene>
<dbReference type="SUPFAM" id="SSF143100">
    <property type="entry name" value="TTHA1013/TTHA0281-like"/>
    <property type="match status" value="1"/>
</dbReference>
<dbReference type="InterPro" id="IPR035069">
    <property type="entry name" value="TTHA1013/TTHA0281-like"/>
</dbReference>
<dbReference type="AlphaFoldDB" id="A0A1Q8SR42"/>
<organism evidence="2 3">
    <name type="scientific">Salinicola socius</name>
    <dbReference type="NCBI Taxonomy" id="404433"/>
    <lineage>
        <taxon>Bacteria</taxon>
        <taxon>Pseudomonadati</taxon>
        <taxon>Pseudomonadota</taxon>
        <taxon>Gammaproteobacteria</taxon>
        <taxon>Oceanospirillales</taxon>
        <taxon>Halomonadaceae</taxon>
        <taxon>Salinicola</taxon>
    </lineage>
</organism>
<protein>
    <submittedName>
        <fullName evidence="2">Uncharacterized protein</fullName>
    </submittedName>
</protein>
<name>A0A1Q8SR42_9GAMM</name>
<dbReference type="Proteomes" id="UP000186878">
    <property type="component" value="Unassembled WGS sequence"/>
</dbReference>
<sequence length="153" mass="17464">MDLLPIARSSVSQNAMGRRHQSAVSPDHPEALRTRMQEFFFDVVIRPAGSSRKHWEALVPALPGLRVEAPSDMEVFERLQELIVPFLARQLANGESVPRQSRVGHYMGRYGLVFWQFLWVRLGPLRSGQSVIEPFFPDIDELLMHLDGDVVEE</sequence>
<dbReference type="EMBL" id="MSDO01000017">
    <property type="protein sequence ID" value="OLO03900.1"/>
    <property type="molecule type" value="Genomic_DNA"/>
</dbReference>
<evidence type="ECO:0000313" key="3">
    <source>
        <dbReference type="Proteomes" id="UP000186878"/>
    </source>
</evidence>
<reference evidence="2 3" key="1">
    <citation type="submission" date="2016-12" db="EMBL/GenBank/DDBJ databases">
        <title>Draft genome sequences of strains Salinicola socius SMB35, Salinicola sp. MH3R3-1 and Chromohalobacter sp. SMB17 from the Verkhnekamsk potash mining region of Russia.</title>
        <authorList>
            <person name="Mavrodi D.V."/>
            <person name="Olsson B.E."/>
            <person name="Korsakova E.S."/>
            <person name="Pyankova A."/>
            <person name="Mavrodi O.V."/>
            <person name="Plotnikova E.G."/>
        </authorList>
    </citation>
    <scope>NUCLEOTIDE SEQUENCE [LARGE SCALE GENOMIC DNA]</scope>
    <source>
        <strain evidence="2 3">SMB35</strain>
    </source>
</reference>
<evidence type="ECO:0000256" key="1">
    <source>
        <dbReference type="SAM" id="MobiDB-lite"/>
    </source>
</evidence>
<proteinExistence type="predicted"/>
<accession>A0A1Q8SR42</accession>